<accession>A0AAN9EQ50</accession>
<reference evidence="2 3" key="1">
    <citation type="submission" date="2024-01" db="EMBL/GenBank/DDBJ databases">
        <title>The genomes of 5 underutilized Papilionoideae crops provide insights into root nodulation and disease resistanc.</title>
        <authorList>
            <person name="Yuan L."/>
        </authorList>
    </citation>
    <scope>NUCLEOTIDE SEQUENCE [LARGE SCALE GENOMIC DNA]</scope>
    <source>
        <strain evidence="2">ZHUSHIDOU_FW_LH</strain>
        <tissue evidence="2">Leaf</tissue>
    </source>
</reference>
<dbReference type="SUPFAM" id="SSF56219">
    <property type="entry name" value="DNase I-like"/>
    <property type="match status" value="1"/>
</dbReference>
<organism evidence="2 3">
    <name type="scientific">Crotalaria pallida</name>
    <name type="common">Smooth rattlebox</name>
    <name type="synonym">Crotalaria striata</name>
    <dbReference type="NCBI Taxonomy" id="3830"/>
    <lineage>
        <taxon>Eukaryota</taxon>
        <taxon>Viridiplantae</taxon>
        <taxon>Streptophyta</taxon>
        <taxon>Embryophyta</taxon>
        <taxon>Tracheophyta</taxon>
        <taxon>Spermatophyta</taxon>
        <taxon>Magnoliopsida</taxon>
        <taxon>eudicotyledons</taxon>
        <taxon>Gunneridae</taxon>
        <taxon>Pentapetalae</taxon>
        <taxon>rosids</taxon>
        <taxon>fabids</taxon>
        <taxon>Fabales</taxon>
        <taxon>Fabaceae</taxon>
        <taxon>Papilionoideae</taxon>
        <taxon>50 kb inversion clade</taxon>
        <taxon>genistoids sensu lato</taxon>
        <taxon>core genistoids</taxon>
        <taxon>Crotalarieae</taxon>
        <taxon>Crotalaria</taxon>
    </lineage>
</organism>
<dbReference type="EMBL" id="JAYWIO010000005">
    <property type="protein sequence ID" value="KAK7260416.1"/>
    <property type="molecule type" value="Genomic_DNA"/>
</dbReference>
<evidence type="ECO:0000256" key="1">
    <source>
        <dbReference type="SAM" id="MobiDB-lite"/>
    </source>
</evidence>
<dbReference type="AlphaFoldDB" id="A0AAN9EQ50"/>
<dbReference type="PANTHER" id="PTHR36617">
    <property type="entry name" value="PROTEIN, PUTATIVE-RELATED"/>
    <property type="match status" value="1"/>
</dbReference>
<proteinExistence type="predicted"/>
<evidence type="ECO:0000313" key="3">
    <source>
        <dbReference type="Proteomes" id="UP001372338"/>
    </source>
</evidence>
<comment type="caution">
    <text evidence="2">The sequence shown here is derived from an EMBL/GenBank/DDBJ whole genome shotgun (WGS) entry which is preliminary data.</text>
</comment>
<feature type="region of interest" description="Disordered" evidence="1">
    <location>
        <begin position="45"/>
        <end position="82"/>
    </location>
</feature>
<sequence>MLKVDGSVNVRIGGLVVEIRVMEDRWGGLEVEVVGRRSSSFKLLQESDGDASSSESECEGIFEHHEEEDKEEWEANDGGGDDIRREMVIGDTLPIGQKLVGIIRNTNEWKAADGEESDHVSEISMGDKDGCKKLDKVGTQAVSVQYGLHNTRIKDPLGLSIEVAAEPRSNSNLKGPGESIEIWLVNGPNEEVSVVKETVLAPIHNDPTIKNTMDDERRNILVSTPIDFGGSGHERLRISRDKKDAASLWDIGKRIGASFHGDDAVMIEALNDLEARDEVVAGLNDRRDAIGIQETKLEVFDADLAGRIWGDSDFDWDFIPFVGRGGGIACIWKKSNFAKSNVVRGAHFLVIQGVWIDSQVMKDFLGDGLWAFLGDFNAVRDFSKRRGFRSHSVQRNRWWRAFVAKEKLKLLKGSLKEWSRNVFGNLDVRIALAIEGIERLDKLSEEEILNEEEWKWRLLNDRNALWVKVVEEKYGLFDLGRADNYFAHGSKWWCDLGRISHVPVLAVGWCYAGIKKQVGDGRSTKFWTDPWFGILSLNVVFPRLFSVTANKEEAVADVLTLSHQGWTWIFHWRRNLFLWEEELLNSLLHQLPQLALHEEESDSWVWEKERNGKYTVSSAYGEMTASLSLVGFDANN</sequence>
<name>A0AAN9EQ50_CROPI</name>
<dbReference type="InterPro" id="IPR036691">
    <property type="entry name" value="Endo/exonu/phosph_ase_sf"/>
</dbReference>
<keyword evidence="3" id="KW-1185">Reference proteome</keyword>
<gene>
    <name evidence="2" type="ORF">RIF29_26441</name>
</gene>
<protein>
    <submittedName>
        <fullName evidence="2">Uncharacterized protein</fullName>
    </submittedName>
</protein>
<evidence type="ECO:0000313" key="2">
    <source>
        <dbReference type="EMBL" id="KAK7260416.1"/>
    </source>
</evidence>
<dbReference type="PANTHER" id="PTHR36617:SF15">
    <property type="entry name" value="REVERSE TRANSCRIPTASE ZINC-BINDING DOMAIN-CONTAINING PROTEIN"/>
    <property type="match status" value="1"/>
</dbReference>
<dbReference type="Proteomes" id="UP001372338">
    <property type="component" value="Unassembled WGS sequence"/>
</dbReference>